<name>A0A8R2HBK3_ACYPI</name>
<dbReference type="EnsemblMetazoa" id="XM_016808495.2">
    <property type="protein sequence ID" value="XP_016663984.1"/>
    <property type="gene ID" value="LOC100164827"/>
</dbReference>
<dbReference type="GeneID" id="100164827"/>
<dbReference type="InterPro" id="IPR004826">
    <property type="entry name" value="bZIP_Maf"/>
</dbReference>
<accession>A0A8R2HBK3</accession>
<feature type="compositionally biased region" description="Low complexity" evidence="4">
    <location>
        <begin position="569"/>
        <end position="579"/>
    </location>
</feature>
<evidence type="ECO:0000256" key="2">
    <source>
        <dbReference type="ARBA" id="ARBA00023125"/>
    </source>
</evidence>
<dbReference type="GO" id="GO:0000978">
    <property type="term" value="F:RNA polymerase II cis-regulatory region sequence-specific DNA binding"/>
    <property type="evidence" value="ECO:0007669"/>
    <property type="project" value="TreeGrafter"/>
</dbReference>
<dbReference type="PROSITE" id="PS50217">
    <property type="entry name" value="BZIP"/>
    <property type="match status" value="1"/>
</dbReference>
<protein>
    <recommendedName>
        <fullName evidence="5">BZIP domain-containing protein</fullName>
    </recommendedName>
</protein>
<feature type="domain" description="BZIP" evidence="5">
    <location>
        <begin position="349"/>
        <end position="412"/>
    </location>
</feature>
<dbReference type="PROSITE" id="PS00036">
    <property type="entry name" value="BZIP_BASIC"/>
    <property type="match status" value="1"/>
</dbReference>
<keyword evidence="2" id="KW-0238">DNA-binding</keyword>
<keyword evidence="1" id="KW-0805">Transcription regulation</keyword>
<feature type="compositionally biased region" description="Low complexity" evidence="4">
    <location>
        <begin position="311"/>
        <end position="333"/>
    </location>
</feature>
<dbReference type="PANTHER" id="PTHR23351">
    <property type="entry name" value="FOS TRANSCRIPTION FACTOR-RELATED"/>
    <property type="match status" value="1"/>
</dbReference>
<sequence>MLQSAQMVPSSDIYNDLSESVCRDCLDPVGACTCSWQIMQLDASYSIYTTLNDDMTKRPTSTTSSFLGDTHKLDGLNCGGIPTRTTPTLTPTTLRTIAADIANLSPGPSENFAAAASDLHHLVSSSCSTMSTSTLGASDRTDLQERVNIHNLSNQTISLQSINNQQISLNNLQNHQNVNQNTLNQQQRNDYNNSFSTAASRQAGFVPPLVLQINSTNPIAQQSSGSTILLNNNTSSGSSSIFSAKGSSTSASSSHWQGVVVTQRPQNRARSITKRQFTDDEDGDDDYDSAADDGTDSSDTTSSKMTRKQNNKNNKSSSKNGNKNELKNSSGGSRRTNNKDNKMMSAEEEQRRQVRRERNKLAAARCRKRRMDHTNELLEETGQLEDKRLRLQVEIQGLRQQKTDLQQMLAQHKCAVNMNNVQLSNSVATVNHATTILDSNEISETKPIILSNHLSSIKGSPLQQNISTNAVINDNDSNNVDDIIIKHEDNSIIQTDIDSKDSINIIPTTVMQQPHRRRPTTLLQLNNGNFGNSKKISGNGSTGVVVLNFDSLMDGGTGLTPVSSSGGSVQNHHQQVQHNSTGNGGVNTENNSVLS</sequence>
<organism evidence="6 7">
    <name type="scientific">Acyrthosiphon pisum</name>
    <name type="common">Pea aphid</name>
    <dbReference type="NCBI Taxonomy" id="7029"/>
    <lineage>
        <taxon>Eukaryota</taxon>
        <taxon>Metazoa</taxon>
        <taxon>Ecdysozoa</taxon>
        <taxon>Arthropoda</taxon>
        <taxon>Hexapoda</taxon>
        <taxon>Insecta</taxon>
        <taxon>Pterygota</taxon>
        <taxon>Neoptera</taxon>
        <taxon>Paraneoptera</taxon>
        <taxon>Hemiptera</taxon>
        <taxon>Sternorrhyncha</taxon>
        <taxon>Aphidomorpha</taxon>
        <taxon>Aphidoidea</taxon>
        <taxon>Aphididae</taxon>
        <taxon>Macrosiphini</taxon>
        <taxon>Acyrthosiphon</taxon>
    </lineage>
</organism>
<dbReference type="AlphaFoldDB" id="A0A8R2HBK3"/>
<dbReference type="Gene3D" id="1.20.5.170">
    <property type="match status" value="1"/>
</dbReference>
<dbReference type="GO" id="GO:0000981">
    <property type="term" value="F:DNA-binding transcription factor activity, RNA polymerase II-specific"/>
    <property type="evidence" value="ECO:0007669"/>
    <property type="project" value="TreeGrafter"/>
</dbReference>
<evidence type="ECO:0000259" key="5">
    <source>
        <dbReference type="PROSITE" id="PS50217"/>
    </source>
</evidence>
<evidence type="ECO:0000313" key="7">
    <source>
        <dbReference type="Proteomes" id="UP000007819"/>
    </source>
</evidence>
<dbReference type="GO" id="GO:0005634">
    <property type="term" value="C:nucleus"/>
    <property type="evidence" value="ECO:0007669"/>
    <property type="project" value="TreeGrafter"/>
</dbReference>
<reference evidence="7" key="1">
    <citation type="submission" date="2010-06" db="EMBL/GenBank/DDBJ databases">
        <authorList>
            <person name="Jiang H."/>
            <person name="Abraham K."/>
            <person name="Ali S."/>
            <person name="Alsbrooks S.L."/>
            <person name="Anim B.N."/>
            <person name="Anosike U.S."/>
            <person name="Attaway T."/>
            <person name="Bandaranaike D.P."/>
            <person name="Battles P.K."/>
            <person name="Bell S.N."/>
            <person name="Bell A.V."/>
            <person name="Beltran B."/>
            <person name="Bickham C."/>
            <person name="Bustamante Y."/>
            <person name="Caleb T."/>
            <person name="Canada A."/>
            <person name="Cardenas V."/>
            <person name="Carter K."/>
            <person name="Chacko J."/>
            <person name="Chandrabose M.N."/>
            <person name="Chavez D."/>
            <person name="Chavez A."/>
            <person name="Chen L."/>
            <person name="Chu H.-S."/>
            <person name="Claassen K.J."/>
            <person name="Cockrell R."/>
            <person name="Collins M."/>
            <person name="Cooper J.A."/>
            <person name="Cree A."/>
            <person name="Curry S.M."/>
            <person name="Da Y."/>
            <person name="Dao M.D."/>
            <person name="Das B."/>
            <person name="Davila M.-L."/>
            <person name="Davy-Carroll L."/>
            <person name="Denson S."/>
            <person name="Dinh H."/>
            <person name="Ebong V.E."/>
            <person name="Edwards J.R."/>
            <person name="Egan A."/>
            <person name="El-Daye J."/>
            <person name="Escobedo L."/>
            <person name="Fernandez S."/>
            <person name="Fernando P.R."/>
            <person name="Flagg N."/>
            <person name="Forbes L.D."/>
            <person name="Fowler R.G."/>
            <person name="Fu Q."/>
            <person name="Gabisi R.A."/>
            <person name="Ganer J."/>
            <person name="Garbino Pronczuk A."/>
            <person name="Garcia R.M."/>
            <person name="Garner T."/>
            <person name="Garrett T.E."/>
            <person name="Gonzalez D.A."/>
            <person name="Hamid H."/>
            <person name="Hawkins E.S."/>
            <person name="Hirani K."/>
            <person name="Hogues M.E."/>
            <person name="Hollins B."/>
            <person name="Hsiao C.-H."/>
            <person name="Jabil R."/>
            <person name="James M.L."/>
            <person name="Jhangiani S.N."/>
            <person name="Johnson B."/>
            <person name="Johnson Q."/>
            <person name="Joshi V."/>
            <person name="Kalu J.B."/>
            <person name="Kam C."/>
            <person name="Kashfia A."/>
            <person name="Keebler J."/>
            <person name="Kisamo H."/>
            <person name="Kovar C.L."/>
            <person name="Lago L.A."/>
            <person name="Lai C.-Y."/>
            <person name="Laidlaw J."/>
            <person name="Lara F."/>
            <person name="Le T.-K."/>
            <person name="Lee S.L."/>
            <person name="Legall F.H."/>
            <person name="Lemon S.J."/>
            <person name="Lewis L.R."/>
            <person name="Li B."/>
            <person name="Liu Y."/>
            <person name="Liu Y.-S."/>
            <person name="Lopez J."/>
            <person name="Lozado R.J."/>
            <person name="Lu J."/>
            <person name="Madu R.C."/>
            <person name="Maheshwari M."/>
            <person name="Maheshwari R."/>
            <person name="Malloy K."/>
            <person name="Martinez E."/>
            <person name="Mathew T."/>
            <person name="Mercado I.C."/>
            <person name="Mercado C."/>
            <person name="Meyer B."/>
            <person name="Montgomery K."/>
            <person name="Morgan M.B."/>
            <person name="Munidasa M."/>
            <person name="Nazareth L.V."/>
            <person name="Nelson J."/>
            <person name="Ng B.M."/>
            <person name="Nguyen N.B."/>
            <person name="Nguyen P.Q."/>
            <person name="Nguyen T."/>
            <person name="Obregon M."/>
            <person name="Okwuonu G.O."/>
            <person name="Onwere C.G."/>
            <person name="Orozco G."/>
            <person name="Parra A."/>
            <person name="Patel S."/>
            <person name="Patil S."/>
            <person name="Perez A."/>
            <person name="Perez Y."/>
            <person name="Pham C."/>
            <person name="Primus E.L."/>
            <person name="Pu L.-L."/>
            <person name="Puazo M."/>
            <person name="Qin X."/>
            <person name="Quiroz J.B."/>
            <person name="Reese J."/>
            <person name="Richards S."/>
            <person name="Rives C.M."/>
            <person name="Robberts R."/>
            <person name="Ruiz S.J."/>
            <person name="Ruiz M.J."/>
            <person name="Santibanez J."/>
            <person name="Schneider B.W."/>
            <person name="Sisson I."/>
            <person name="Smith M."/>
            <person name="Sodergren E."/>
            <person name="Song X.-Z."/>
            <person name="Song B.B."/>
            <person name="Summersgill H."/>
            <person name="Thelus R."/>
            <person name="Thornton R.D."/>
            <person name="Trejos Z.Y."/>
            <person name="Usmani K."/>
            <person name="Vattathil S."/>
            <person name="Villasana D."/>
            <person name="Walker D.L."/>
            <person name="Wang S."/>
            <person name="Wang K."/>
            <person name="White C.S."/>
            <person name="Williams A.C."/>
            <person name="Williamson J."/>
            <person name="Wilson K."/>
            <person name="Woghiren I.O."/>
            <person name="Woodworth J.R."/>
            <person name="Worley K.C."/>
            <person name="Wright R.A."/>
            <person name="Wu W."/>
            <person name="Young L."/>
            <person name="Zhang L."/>
            <person name="Zhang J."/>
            <person name="Zhu Y."/>
            <person name="Muzny D.M."/>
            <person name="Weinstock G."/>
            <person name="Gibbs R.A."/>
        </authorList>
    </citation>
    <scope>NUCLEOTIDE SEQUENCE [LARGE SCALE GENOMIC DNA]</scope>
    <source>
        <strain evidence="7">LSR1</strain>
    </source>
</reference>
<dbReference type="SMART" id="SM00338">
    <property type="entry name" value="BRLZ"/>
    <property type="match status" value="1"/>
</dbReference>
<dbReference type="PANTHER" id="PTHR23351:SF56">
    <property type="entry name" value="KAYAK"/>
    <property type="match status" value="1"/>
</dbReference>
<evidence type="ECO:0000256" key="4">
    <source>
        <dbReference type="SAM" id="MobiDB-lite"/>
    </source>
</evidence>
<dbReference type="SUPFAM" id="SSF57959">
    <property type="entry name" value="Leucine zipper domain"/>
    <property type="match status" value="1"/>
</dbReference>
<proteinExistence type="predicted"/>
<dbReference type="RefSeq" id="XP_016663984.1">
    <property type="nucleotide sequence ID" value="XM_016808495.2"/>
</dbReference>
<feature type="region of interest" description="Disordered" evidence="4">
    <location>
        <begin position="558"/>
        <end position="595"/>
    </location>
</feature>
<dbReference type="InterPro" id="IPR000837">
    <property type="entry name" value="AP-1"/>
</dbReference>
<dbReference type="CDD" id="cd14721">
    <property type="entry name" value="bZIP_Fos"/>
    <property type="match status" value="1"/>
</dbReference>
<dbReference type="Pfam" id="PF03131">
    <property type="entry name" value="bZIP_Maf"/>
    <property type="match status" value="1"/>
</dbReference>
<keyword evidence="7" id="KW-1185">Reference proteome</keyword>
<reference evidence="6" key="2">
    <citation type="submission" date="2022-06" db="UniProtKB">
        <authorList>
            <consortium name="EnsemblMetazoa"/>
        </authorList>
    </citation>
    <scope>IDENTIFICATION</scope>
</reference>
<dbReference type="OrthoDB" id="5866312at2759"/>
<feature type="compositionally biased region" description="Low complexity" evidence="4">
    <location>
        <begin position="236"/>
        <end position="254"/>
    </location>
</feature>
<evidence type="ECO:0000256" key="1">
    <source>
        <dbReference type="ARBA" id="ARBA00023015"/>
    </source>
</evidence>
<feature type="compositionally biased region" description="Polar residues" evidence="4">
    <location>
        <begin position="586"/>
        <end position="595"/>
    </location>
</feature>
<feature type="region of interest" description="Disordered" evidence="4">
    <location>
        <begin position="236"/>
        <end position="358"/>
    </location>
</feature>
<dbReference type="InterPro" id="IPR046347">
    <property type="entry name" value="bZIP_sf"/>
</dbReference>
<evidence type="ECO:0000256" key="3">
    <source>
        <dbReference type="ARBA" id="ARBA00023163"/>
    </source>
</evidence>
<dbReference type="Proteomes" id="UP000007819">
    <property type="component" value="Chromosome X"/>
</dbReference>
<feature type="compositionally biased region" description="Acidic residues" evidence="4">
    <location>
        <begin position="279"/>
        <end position="296"/>
    </location>
</feature>
<keyword evidence="3" id="KW-0804">Transcription</keyword>
<evidence type="ECO:0000313" key="6">
    <source>
        <dbReference type="EnsemblMetazoa" id="XP_016663984.1"/>
    </source>
</evidence>
<dbReference type="InterPro" id="IPR004827">
    <property type="entry name" value="bZIP"/>
</dbReference>